<gene>
    <name evidence="1" type="ORF">ACFPIH_32465</name>
</gene>
<accession>A0ABV9AZQ2</accession>
<sequence length="139" mass="14961">MRSRLRITRDGDAFLARLAPSQAEAAHRALTVLLNSGTGPATLAVRLGASPEAVGTLVERLGGERECSIELRLTVGELHTLHSALTAAATLFLSDGRSSEEEFHRQTTFYRENFDALALGITEAAAEAQASPERQREST</sequence>
<reference evidence="2" key="1">
    <citation type="journal article" date="2019" name="Int. J. Syst. Evol. Microbiol.">
        <title>The Global Catalogue of Microorganisms (GCM) 10K type strain sequencing project: providing services to taxonomists for standard genome sequencing and annotation.</title>
        <authorList>
            <consortium name="The Broad Institute Genomics Platform"/>
            <consortium name="The Broad Institute Genome Sequencing Center for Infectious Disease"/>
            <person name="Wu L."/>
            <person name="Ma J."/>
        </authorList>
    </citation>
    <scope>NUCLEOTIDE SEQUENCE [LARGE SCALE GENOMIC DNA]</scope>
    <source>
        <strain evidence="2">CGMCC 4.7177</strain>
    </source>
</reference>
<evidence type="ECO:0008006" key="3">
    <source>
        <dbReference type="Google" id="ProtNLM"/>
    </source>
</evidence>
<keyword evidence="2" id="KW-1185">Reference proteome</keyword>
<evidence type="ECO:0000313" key="1">
    <source>
        <dbReference type="EMBL" id="MFC4504170.1"/>
    </source>
</evidence>
<name>A0ABV9AZQ2_9ACTN</name>
<evidence type="ECO:0000313" key="2">
    <source>
        <dbReference type="Proteomes" id="UP001595839"/>
    </source>
</evidence>
<protein>
    <recommendedName>
        <fullName evidence="3">MarR family transcriptional regulator</fullName>
    </recommendedName>
</protein>
<organism evidence="1 2">
    <name type="scientific">Streptomyces vulcanius</name>
    <dbReference type="NCBI Taxonomy" id="1441876"/>
    <lineage>
        <taxon>Bacteria</taxon>
        <taxon>Bacillati</taxon>
        <taxon>Actinomycetota</taxon>
        <taxon>Actinomycetes</taxon>
        <taxon>Kitasatosporales</taxon>
        <taxon>Streptomycetaceae</taxon>
        <taxon>Streptomyces</taxon>
    </lineage>
</organism>
<dbReference type="EMBL" id="JBHSFK010000024">
    <property type="protein sequence ID" value="MFC4504170.1"/>
    <property type="molecule type" value="Genomic_DNA"/>
</dbReference>
<dbReference type="Proteomes" id="UP001595839">
    <property type="component" value="Unassembled WGS sequence"/>
</dbReference>
<proteinExistence type="predicted"/>
<comment type="caution">
    <text evidence="1">The sequence shown here is derived from an EMBL/GenBank/DDBJ whole genome shotgun (WGS) entry which is preliminary data.</text>
</comment>
<dbReference type="RefSeq" id="WP_381180421.1">
    <property type="nucleotide sequence ID" value="NZ_JBHSFK010000024.1"/>
</dbReference>